<name>A0A1A2YQG8_9MYCO</name>
<gene>
    <name evidence="1" type="ORF">A5707_10025</name>
</gene>
<protein>
    <submittedName>
        <fullName evidence="1">Uncharacterized protein</fullName>
    </submittedName>
</protein>
<dbReference type="Proteomes" id="UP000093592">
    <property type="component" value="Unassembled WGS sequence"/>
</dbReference>
<comment type="caution">
    <text evidence="1">The sequence shown here is derived from an EMBL/GenBank/DDBJ whole genome shotgun (WGS) entry which is preliminary data.</text>
</comment>
<dbReference type="EMBL" id="LZKJ01000200">
    <property type="protein sequence ID" value="OBI40250.1"/>
    <property type="molecule type" value="Genomic_DNA"/>
</dbReference>
<dbReference type="AlphaFoldDB" id="A0A1A2YQG8"/>
<accession>A0A1A2YQG8</accession>
<dbReference type="RefSeq" id="WP_065016540.1">
    <property type="nucleotide sequence ID" value="NZ_LZKJ01000200.1"/>
</dbReference>
<evidence type="ECO:0000313" key="2">
    <source>
        <dbReference type="Proteomes" id="UP000093592"/>
    </source>
</evidence>
<evidence type="ECO:0000313" key="1">
    <source>
        <dbReference type="EMBL" id="OBI40250.1"/>
    </source>
</evidence>
<sequence length="87" mass="9716">MTSTSQKAEPRWAELSDDVLESIETGRKNAIDAVRKFIDEVTSAVEDQSRRKTVVEASLDLAEELATDQIEFFRSVVRSVGQALSKE</sequence>
<dbReference type="OrthoDB" id="4736929at2"/>
<reference evidence="2" key="1">
    <citation type="submission" date="2016-06" db="EMBL/GenBank/DDBJ databases">
        <authorList>
            <person name="Sutton G."/>
            <person name="Brinkac L."/>
            <person name="Sanka R."/>
            <person name="Adams M."/>
            <person name="Lau E."/>
            <person name="Sam S."/>
            <person name="Sreng N."/>
            <person name="Him V."/>
            <person name="Kerleguer A."/>
            <person name="Cheng S."/>
        </authorList>
    </citation>
    <scope>NUCLEOTIDE SEQUENCE [LARGE SCALE GENOMIC DNA]</scope>
    <source>
        <strain evidence="2">E861</strain>
    </source>
</reference>
<organism evidence="1 2">
    <name type="scientific">Mycobacterium kyorinense</name>
    <dbReference type="NCBI Taxonomy" id="487514"/>
    <lineage>
        <taxon>Bacteria</taxon>
        <taxon>Bacillati</taxon>
        <taxon>Actinomycetota</taxon>
        <taxon>Actinomycetes</taxon>
        <taxon>Mycobacteriales</taxon>
        <taxon>Mycobacteriaceae</taxon>
        <taxon>Mycobacterium</taxon>
    </lineage>
</organism>
<proteinExistence type="predicted"/>